<dbReference type="InterPro" id="IPR029016">
    <property type="entry name" value="GAF-like_dom_sf"/>
</dbReference>
<dbReference type="PANTHER" id="PTHR44688:SF16">
    <property type="entry name" value="DNA-BINDING TRANSCRIPTIONAL ACTIVATOR DEVR_DOSR"/>
    <property type="match status" value="1"/>
</dbReference>
<dbReference type="PANTHER" id="PTHR44688">
    <property type="entry name" value="DNA-BINDING TRANSCRIPTIONAL ACTIVATOR DEVR_DOSR"/>
    <property type="match status" value="1"/>
</dbReference>
<evidence type="ECO:0000256" key="3">
    <source>
        <dbReference type="ARBA" id="ARBA00023163"/>
    </source>
</evidence>
<keyword evidence="3" id="KW-0804">Transcription</keyword>
<dbReference type="EMBL" id="JBHDLN010000002">
    <property type="protein sequence ID" value="MFB0841259.1"/>
    <property type="molecule type" value="Genomic_DNA"/>
</dbReference>
<gene>
    <name evidence="5" type="ORF">ACEU3E_03670</name>
</gene>
<sequence>MIFYTNTPQHTNGSVARLSSLKPDVLQQWDKRMKAAGLNHLTPRIASIPAIKVQEKLAQHEVLIHAVMREVEAMQAKLHVTHFFNIIDTSGVVLKLWSEEAILKRLTSFMNLCPGALADVESAGYNSVILAMETGRTSLVLGEEHTLRIFHEGHNACTPIRVEGRIQAYVGFTFPVCLDPAFAIPLLQHMAGMIEKRLQTAMTITGREIAYKKFEAYQLTARQKEIAYTWLEGQTYVQIAECLNISVHTVRTVLKTVYEKAGVNSKAAFIRKFTF</sequence>
<keyword evidence="2" id="KW-0238">DNA-binding</keyword>
<evidence type="ECO:0000313" key="5">
    <source>
        <dbReference type="EMBL" id="MFB0841259.1"/>
    </source>
</evidence>
<dbReference type="SUPFAM" id="SSF46894">
    <property type="entry name" value="C-terminal effector domain of the bipartite response regulators"/>
    <property type="match status" value="1"/>
</dbReference>
<dbReference type="InterPro" id="IPR036388">
    <property type="entry name" value="WH-like_DNA-bd_sf"/>
</dbReference>
<dbReference type="PROSITE" id="PS50043">
    <property type="entry name" value="HTH_LUXR_2"/>
    <property type="match status" value="1"/>
</dbReference>
<proteinExistence type="predicted"/>
<evidence type="ECO:0000313" key="6">
    <source>
        <dbReference type="Proteomes" id="UP001575622"/>
    </source>
</evidence>
<evidence type="ECO:0000256" key="1">
    <source>
        <dbReference type="ARBA" id="ARBA00023015"/>
    </source>
</evidence>
<reference evidence="5 6" key="1">
    <citation type="submission" date="2024-09" db="EMBL/GenBank/DDBJ databases">
        <authorList>
            <person name="Makale K.P.P."/>
            <person name="Makhzoum A."/>
            <person name="Rantong G."/>
            <person name="Rahube T.O."/>
        </authorList>
    </citation>
    <scope>NUCLEOTIDE SEQUENCE [LARGE SCALE GENOMIC DNA]</scope>
    <source>
        <strain evidence="5 6">KM_D13</strain>
    </source>
</reference>
<dbReference type="Gene3D" id="3.30.450.40">
    <property type="match status" value="1"/>
</dbReference>
<evidence type="ECO:0000256" key="2">
    <source>
        <dbReference type="ARBA" id="ARBA00023125"/>
    </source>
</evidence>
<name>A0ABV4UVZ6_9BACL</name>
<organism evidence="5 6">
    <name type="scientific">Paenibacillus oleatilyticus</name>
    <dbReference type="NCBI Taxonomy" id="2594886"/>
    <lineage>
        <taxon>Bacteria</taxon>
        <taxon>Bacillati</taxon>
        <taxon>Bacillota</taxon>
        <taxon>Bacilli</taxon>
        <taxon>Bacillales</taxon>
        <taxon>Paenibacillaceae</taxon>
        <taxon>Paenibacillus</taxon>
    </lineage>
</organism>
<dbReference type="CDD" id="cd06170">
    <property type="entry name" value="LuxR_C_like"/>
    <property type="match status" value="1"/>
</dbReference>
<feature type="domain" description="HTH luxR-type" evidence="4">
    <location>
        <begin position="212"/>
        <end position="275"/>
    </location>
</feature>
<evidence type="ECO:0000259" key="4">
    <source>
        <dbReference type="PROSITE" id="PS50043"/>
    </source>
</evidence>
<accession>A0ABV4UVZ6</accession>
<dbReference type="Pfam" id="PF00196">
    <property type="entry name" value="GerE"/>
    <property type="match status" value="1"/>
</dbReference>
<keyword evidence="1" id="KW-0805">Transcription regulation</keyword>
<dbReference type="Proteomes" id="UP001575622">
    <property type="component" value="Unassembled WGS sequence"/>
</dbReference>
<dbReference type="SMART" id="SM00421">
    <property type="entry name" value="HTH_LUXR"/>
    <property type="match status" value="1"/>
</dbReference>
<keyword evidence="6" id="KW-1185">Reference proteome</keyword>
<dbReference type="PRINTS" id="PR00038">
    <property type="entry name" value="HTHLUXR"/>
</dbReference>
<comment type="caution">
    <text evidence="5">The sequence shown here is derived from an EMBL/GenBank/DDBJ whole genome shotgun (WGS) entry which is preliminary data.</text>
</comment>
<dbReference type="Gene3D" id="1.10.10.10">
    <property type="entry name" value="Winged helix-like DNA-binding domain superfamily/Winged helix DNA-binding domain"/>
    <property type="match status" value="1"/>
</dbReference>
<dbReference type="RefSeq" id="WP_373948701.1">
    <property type="nucleotide sequence ID" value="NZ_JBHDLN010000002.1"/>
</dbReference>
<dbReference type="InterPro" id="IPR000792">
    <property type="entry name" value="Tscrpt_reg_LuxR_C"/>
</dbReference>
<protein>
    <submittedName>
        <fullName evidence="5">LuxR C-terminal-related transcriptional regulator</fullName>
    </submittedName>
</protein>
<dbReference type="InterPro" id="IPR016032">
    <property type="entry name" value="Sig_transdc_resp-reg_C-effctor"/>
</dbReference>